<evidence type="ECO:0000256" key="3">
    <source>
        <dbReference type="ARBA" id="ARBA00022801"/>
    </source>
</evidence>
<comment type="similarity">
    <text evidence="1">Belongs to the peptidase C1 family.</text>
</comment>
<dbReference type="InterPro" id="IPR000169">
    <property type="entry name" value="Pept_cys_AS"/>
</dbReference>
<feature type="domain" description="Peptidase C1A papain C-terminal" evidence="8">
    <location>
        <begin position="114"/>
        <end position="298"/>
    </location>
</feature>
<evidence type="ECO:0000256" key="7">
    <source>
        <dbReference type="SAM" id="SignalP"/>
    </source>
</evidence>
<feature type="chain" id="PRO_5041942609" evidence="7">
    <location>
        <begin position="17"/>
        <end position="299"/>
    </location>
</feature>
<keyword evidence="4" id="KW-0788">Thiol protease</keyword>
<dbReference type="Gene3D" id="3.90.70.10">
    <property type="entry name" value="Cysteine proteinases"/>
    <property type="match status" value="2"/>
</dbReference>
<dbReference type="Gene3D" id="1.10.287.2250">
    <property type="match status" value="1"/>
</dbReference>
<dbReference type="InterPro" id="IPR000668">
    <property type="entry name" value="Peptidase_C1A_C"/>
</dbReference>
<dbReference type="SMART" id="SM00645">
    <property type="entry name" value="Pept_C1"/>
    <property type="match status" value="1"/>
</dbReference>
<dbReference type="InterPro" id="IPR013128">
    <property type="entry name" value="Peptidase_C1A"/>
</dbReference>
<evidence type="ECO:0000259" key="9">
    <source>
        <dbReference type="SMART" id="SM00848"/>
    </source>
</evidence>
<evidence type="ECO:0000256" key="2">
    <source>
        <dbReference type="ARBA" id="ARBA00022670"/>
    </source>
</evidence>
<feature type="domain" description="Cathepsin propeptide inhibitor" evidence="9">
    <location>
        <begin position="28"/>
        <end position="84"/>
    </location>
</feature>
<evidence type="ECO:0000256" key="6">
    <source>
        <dbReference type="ARBA" id="ARBA00023157"/>
    </source>
</evidence>
<evidence type="ECO:0000313" key="11">
    <source>
        <dbReference type="Proteomes" id="UP001249851"/>
    </source>
</evidence>
<dbReference type="InterPro" id="IPR039417">
    <property type="entry name" value="Peptidase_C1A_papain-like"/>
</dbReference>
<feature type="signal peptide" evidence="7">
    <location>
        <begin position="1"/>
        <end position="16"/>
    </location>
</feature>
<reference evidence="10" key="2">
    <citation type="journal article" date="2023" name="Science">
        <title>Genomic signatures of disease resistance in endangered staghorn corals.</title>
        <authorList>
            <person name="Vollmer S.V."/>
            <person name="Selwyn J.D."/>
            <person name="Despard B.A."/>
            <person name="Roesel C.L."/>
        </authorList>
    </citation>
    <scope>NUCLEOTIDE SEQUENCE</scope>
    <source>
        <strain evidence="10">K2</strain>
    </source>
</reference>
<sequence>MKGLLALLCCLAATSGFVLREDDYDAQWKAWRAFYKKSYATETEENARRGIWRDNLKKIAKHNSEGHSHVLAMNQFGDLTETEYRFLYLGMRSHFSTESNRNGSTYLPPSHVTLPAEVDWRQEGYVTPVKNQGQCGSCWAFSTTGSLEGQHFKKTGKLVSLSEQNLVDCSASYGNHGCQGGLMDNAFRYIKANDGIDTEASYPYAGYVDISSGDENALESATATVGPISVAIDASHMSCSSTQLDHGVLVVGYGTYEGNDYWLVKNSWGTSWGMEGYIMMSRNRNNQCGIATSASYPLV</sequence>
<dbReference type="PRINTS" id="PR00705">
    <property type="entry name" value="PAPAIN"/>
</dbReference>
<evidence type="ECO:0000259" key="8">
    <source>
        <dbReference type="SMART" id="SM00645"/>
    </source>
</evidence>
<dbReference type="SMART" id="SM00848">
    <property type="entry name" value="Inhibitor_I29"/>
    <property type="match status" value="1"/>
</dbReference>
<dbReference type="Proteomes" id="UP001249851">
    <property type="component" value="Unassembled WGS sequence"/>
</dbReference>
<dbReference type="EMBL" id="JARQWQ010000067">
    <property type="protein sequence ID" value="KAK2554731.1"/>
    <property type="molecule type" value="Genomic_DNA"/>
</dbReference>
<name>A0AAD9UYM8_ACRCE</name>
<dbReference type="SUPFAM" id="SSF54001">
    <property type="entry name" value="Cysteine proteinases"/>
    <property type="match status" value="1"/>
</dbReference>
<comment type="caution">
    <text evidence="10">The sequence shown here is derived from an EMBL/GenBank/DDBJ whole genome shotgun (WGS) entry which is preliminary data.</text>
</comment>
<dbReference type="InterPro" id="IPR025660">
    <property type="entry name" value="Pept_his_AS"/>
</dbReference>
<dbReference type="Pfam" id="PF00112">
    <property type="entry name" value="Peptidase_C1"/>
    <property type="match status" value="1"/>
</dbReference>
<dbReference type="CDD" id="cd02248">
    <property type="entry name" value="Peptidase_C1A"/>
    <property type="match status" value="1"/>
</dbReference>
<dbReference type="InterPro" id="IPR013201">
    <property type="entry name" value="Prot_inhib_I29"/>
</dbReference>
<dbReference type="Pfam" id="PF08246">
    <property type="entry name" value="Inhibitor_I29"/>
    <property type="match status" value="1"/>
</dbReference>
<reference evidence="10" key="1">
    <citation type="journal article" date="2023" name="G3 (Bethesda)">
        <title>Whole genome assembly and annotation of the endangered Caribbean coral Acropora cervicornis.</title>
        <authorList>
            <person name="Selwyn J.D."/>
            <person name="Vollmer S.V."/>
        </authorList>
    </citation>
    <scope>NUCLEOTIDE SEQUENCE</scope>
    <source>
        <strain evidence="10">K2</strain>
    </source>
</reference>
<evidence type="ECO:0000256" key="1">
    <source>
        <dbReference type="ARBA" id="ARBA00008455"/>
    </source>
</evidence>
<proteinExistence type="inferred from homology"/>
<dbReference type="AlphaFoldDB" id="A0AAD9UYM8"/>
<dbReference type="InterPro" id="IPR025661">
    <property type="entry name" value="Pept_asp_AS"/>
</dbReference>
<evidence type="ECO:0000256" key="4">
    <source>
        <dbReference type="ARBA" id="ARBA00022807"/>
    </source>
</evidence>
<dbReference type="PROSITE" id="PS00639">
    <property type="entry name" value="THIOL_PROTEASE_HIS"/>
    <property type="match status" value="1"/>
</dbReference>
<keyword evidence="3" id="KW-0378">Hydrolase</keyword>
<dbReference type="PANTHER" id="PTHR12411">
    <property type="entry name" value="CYSTEINE PROTEASE FAMILY C1-RELATED"/>
    <property type="match status" value="1"/>
</dbReference>
<dbReference type="InterPro" id="IPR038765">
    <property type="entry name" value="Papain-like_cys_pep_sf"/>
</dbReference>
<dbReference type="FunFam" id="3.90.70.10:FF:000006">
    <property type="entry name" value="Cathepsin S"/>
    <property type="match status" value="1"/>
</dbReference>
<gene>
    <name evidence="10" type="ORF">P5673_023690</name>
</gene>
<keyword evidence="6" id="KW-1015">Disulfide bond</keyword>
<keyword evidence="7" id="KW-0732">Signal</keyword>
<dbReference type="GO" id="GO:0006508">
    <property type="term" value="P:proteolysis"/>
    <property type="evidence" value="ECO:0007669"/>
    <property type="project" value="UniProtKB-KW"/>
</dbReference>
<keyword evidence="11" id="KW-1185">Reference proteome</keyword>
<evidence type="ECO:0000256" key="5">
    <source>
        <dbReference type="ARBA" id="ARBA00023145"/>
    </source>
</evidence>
<dbReference type="GO" id="GO:0008234">
    <property type="term" value="F:cysteine-type peptidase activity"/>
    <property type="evidence" value="ECO:0007669"/>
    <property type="project" value="UniProtKB-KW"/>
</dbReference>
<keyword evidence="2" id="KW-0645">Protease</keyword>
<evidence type="ECO:0000313" key="10">
    <source>
        <dbReference type="EMBL" id="KAK2554731.1"/>
    </source>
</evidence>
<keyword evidence="5" id="KW-0865">Zymogen</keyword>
<dbReference type="PROSITE" id="PS00640">
    <property type="entry name" value="THIOL_PROTEASE_ASN"/>
    <property type="match status" value="1"/>
</dbReference>
<organism evidence="10 11">
    <name type="scientific">Acropora cervicornis</name>
    <name type="common">Staghorn coral</name>
    <dbReference type="NCBI Taxonomy" id="6130"/>
    <lineage>
        <taxon>Eukaryota</taxon>
        <taxon>Metazoa</taxon>
        <taxon>Cnidaria</taxon>
        <taxon>Anthozoa</taxon>
        <taxon>Hexacorallia</taxon>
        <taxon>Scleractinia</taxon>
        <taxon>Astrocoeniina</taxon>
        <taxon>Acroporidae</taxon>
        <taxon>Acropora</taxon>
    </lineage>
</organism>
<dbReference type="PROSITE" id="PS00139">
    <property type="entry name" value="THIOL_PROTEASE_CYS"/>
    <property type="match status" value="1"/>
</dbReference>
<protein>
    <submittedName>
        <fullName evidence="10">Cathepsin L</fullName>
    </submittedName>
</protein>
<accession>A0AAD9UYM8</accession>